<reference evidence="10" key="1">
    <citation type="submission" date="2020-10" db="EMBL/GenBank/DDBJ databases">
        <authorList>
            <person name="Castelo-Branco R."/>
            <person name="Eusebio N."/>
            <person name="Adriana R."/>
            <person name="Vieira A."/>
            <person name="Brugerolle De Fraissinette N."/>
            <person name="Rezende De Castro R."/>
            <person name="Schneider M.P."/>
            <person name="Vasconcelos V."/>
            <person name="Leao P.N."/>
        </authorList>
    </citation>
    <scope>NUCLEOTIDE SEQUENCE</scope>
    <source>
        <strain evidence="10">LEGE 11480</strain>
    </source>
</reference>
<proteinExistence type="predicted"/>
<dbReference type="Proteomes" id="UP000625316">
    <property type="component" value="Unassembled WGS sequence"/>
</dbReference>
<dbReference type="GO" id="GO:0005886">
    <property type="term" value="C:plasma membrane"/>
    <property type="evidence" value="ECO:0007669"/>
    <property type="project" value="UniProtKB-SubCell"/>
</dbReference>
<dbReference type="RefSeq" id="WP_264327605.1">
    <property type="nucleotide sequence ID" value="NZ_JADEXQ010000125.1"/>
</dbReference>
<comment type="subcellular location">
    <subcellularLocation>
        <location evidence="1">Cell membrane</location>
        <topology evidence="1">Multi-pass membrane protein</topology>
    </subcellularLocation>
</comment>
<dbReference type="PANTHER" id="PTHR43738">
    <property type="entry name" value="ABC TRANSPORTER, MEMBRANE PROTEIN"/>
    <property type="match status" value="1"/>
</dbReference>
<keyword evidence="11" id="KW-1185">Reference proteome</keyword>
<evidence type="ECO:0000256" key="1">
    <source>
        <dbReference type="ARBA" id="ARBA00004651"/>
    </source>
</evidence>
<keyword evidence="6 7" id="KW-0472">Membrane</keyword>
<dbReference type="PIRSF" id="PIRSF031773">
    <property type="entry name" value="DevC"/>
    <property type="match status" value="1"/>
</dbReference>
<dbReference type="InterPro" id="IPR025857">
    <property type="entry name" value="MacB_PCD"/>
</dbReference>
<organism evidence="10 11">
    <name type="scientific">Romeriopsis navalis LEGE 11480</name>
    <dbReference type="NCBI Taxonomy" id="2777977"/>
    <lineage>
        <taxon>Bacteria</taxon>
        <taxon>Bacillati</taxon>
        <taxon>Cyanobacteriota</taxon>
        <taxon>Cyanophyceae</taxon>
        <taxon>Leptolyngbyales</taxon>
        <taxon>Leptolyngbyaceae</taxon>
        <taxon>Romeriopsis</taxon>
        <taxon>Romeriopsis navalis</taxon>
    </lineage>
</organism>
<feature type="transmembrane region" description="Helical" evidence="7">
    <location>
        <begin position="376"/>
        <end position="402"/>
    </location>
</feature>
<protein>
    <submittedName>
        <fullName evidence="10">ABC transporter permease</fullName>
    </submittedName>
</protein>
<name>A0A928VV48_9CYAN</name>
<evidence type="ECO:0000256" key="4">
    <source>
        <dbReference type="ARBA" id="ARBA00022692"/>
    </source>
</evidence>
<evidence type="ECO:0000256" key="3">
    <source>
        <dbReference type="ARBA" id="ARBA00022475"/>
    </source>
</evidence>
<dbReference type="Pfam" id="PF12704">
    <property type="entry name" value="MacB_PCD"/>
    <property type="match status" value="1"/>
</dbReference>
<keyword evidence="3" id="KW-1003">Cell membrane</keyword>
<evidence type="ECO:0000256" key="7">
    <source>
        <dbReference type="SAM" id="Phobius"/>
    </source>
</evidence>
<dbReference type="EMBL" id="JADEXQ010000125">
    <property type="protein sequence ID" value="MBE9032789.1"/>
    <property type="molecule type" value="Genomic_DNA"/>
</dbReference>
<feature type="transmembrane region" description="Helical" evidence="7">
    <location>
        <begin position="338"/>
        <end position="364"/>
    </location>
</feature>
<sequence>MASSKIARKNLLEDKTRFIVAQAGILFAVSLVTIQLGILRGFTRSTAMLVEYSSADLWVAHKEFVHFELTSSMPAENLQTASQVAGVDRAEVLMVRSGRWRNTEGELSTIRIWGFNPNSGMFAGWPIVQGKLADLNQPYKVFLDSASVASLDVSKVGDTARIGNLPVEIVGLTEDTKSNASSAYVYTSLETANAYGTAEFSSAITCSRRDDGSLDCNNKYSKVDQNGVLKSPPPPERLDLGDPITYIMIRAKSGEDLNALKIRLKNKMPDTVVFTTDELAKLTRNYWEDRTSVGFILGLGATVGFIVGMVIVGQILYASVADHIREFGTLKAMGASNWVIYSVIIEQSLWMAVLGYLPSMAFCLGLSKWTLSAKGVLILIEPTTAASVFVLTLFMCVGSAVFAVQKVTRVDPAIVFKA</sequence>
<evidence type="ECO:0000256" key="2">
    <source>
        <dbReference type="ARBA" id="ARBA00022448"/>
    </source>
</evidence>
<evidence type="ECO:0000313" key="10">
    <source>
        <dbReference type="EMBL" id="MBE9032789.1"/>
    </source>
</evidence>
<evidence type="ECO:0000256" key="5">
    <source>
        <dbReference type="ARBA" id="ARBA00022989"/>
    </source>
</evidence>
<evidence type="ECO:0000259" key="8">
    <source>
        <dbReference type="Pfam" id="PF02687"/>
    </source>
</evidence>
<accession>A0A928VV48</accession>
<keyword evidence="2" id="KW-0813">Transport</keyword>
<comment type="caution">
    <text evidence="10">The sequence shown here is derived from an EMBL/GenBank/DDBJ whole genome shotgun (WGS) entry which is preliminary data.</text>
</comment>
<evidence type="ECO:0000313" key="11">
    <source>
        <dbReference type="Proteomes" id="UP000625316"/>
    </source>
</evidence>
<keyword evidence="5 7" id="KW-1133">Transmembrane helix</keyword>
<keyword evidence="4 7" id="KW-0812">Transmembrane</keyword>
<dbReference type="Pfam" id="PF02687">
    <property type="entry name" value="FtsX"/>
    <property type="match status" value="1"/>
</dbReference>
<feature type="transmembrane region" description="Helical" evidence="7">
    <location>
        <begin position="18"/>
        <end position="39"/>
    </location>
</feature>
<gene>
    <name evidence="10" type="ORF">IQ266_23920</name>
</gene>
<dbReference type="InterPro" id="IPR005891">
    <property type="entry name" value="DevC"/>
</dbReference>
<dbReference type="PANTHER" id="PTHR43738:SF1">
    <property type="entry name" value="HEMIN TRANSPORT SYSTEM PERMEASE PROTEIN HRTB-RELATED"/>
    <property type="match status" value="1"/>
</dbReference>
<dbReference type="InterPro" id="IPR051125">
    <property type="entry name" value="ABC-4/HrtB_transporter"/>
</dbReference>
<dbReference type="AlphaFoldDB" id="A0A928VV48"/>
<evidence type="ECO:0000256" key="6">
    <source>
        <dbReference type="ARBA" id="ARBA00023136"/>
    </source>
</evidence>
<dbReference type="InterPro" id="IPR003838">
    <property type="entry name" value="ABC3_permease_C"/>
</dbReference>
<feature type="domain" description="ABC3 transporter permease C-terminal" evidence="8">
    <location>
        <begin position="301"/>
        <end position="412"/>
    </location>
</feature>
<evidence type="ECO:0000259" key="9">
    <source>
        <dbReference type="Pfam" id="PF12704"/>
    </source>
</evidence>
<feature type="transmembrane region" description="Helical" evidence="7">
    <location>
        <begin position="293"/>
        <end position="318"/>
    </location>
</feature>
<feature type="domain" description="MacB-like periplasmic core" evidence="9">
    <location>
        <begin position="23"/>
        <end position="265"/>
    </location>
</feature>